<dbReference type="EMBL" id="CM023491">
    <property type="protein sequence ID" value="KAH6941874.1"/>
    <property type="molecule type" value="Genomic_DNA"/>
</dbReference>
<proteinExistence type="predicted"/>
<accession>A0ACB7TAH2</accession>
<gene>
    <name evidence="1" type="ORF">HPB50_023680</name>
</gene>
<name>A0ACB7TAH2_HYAAI</name>
<evidence type="ECO:0000313" key="1">
    <source>
        <dbReference type="EMBL" id="KAH6941874.1"/>
    </source>
</evidence>
<evidence type="ECO:0000313" key="2">
    <source>
        <dbReference type="Proteomes" id="UP000821845"/>
    </source>
</evidence>
<keyword evidence="2" id="KW-1185">Reference proteome</keyword>
<organism evidence="1 2">
    <name type="scientific">Hyalomma asiaticum</name>
    <name type="common">Tick</name>
    <dbReference type="NCBI Taxonomy" id="266040"/>
    <lineage>
        <taxon>Eukaryota</taxon>
        <taxon>Metazoa</taxon>
        <taxon>Ecdysozoa</taxon>
        <taxon>Arthropoda</taxon>
        <taxon>Chelicerata</taxon>
        <taxon>Arachnida</taxon>
        <taxon>Acari</taxon>
        <taxon>Parasitiformes</taxon>
        <taxon>Ixodida</taxon>
        <taxon>Ixodoidea</taxon>
        <taxon>Ixodidae</taxon>
        <taxon>Hyalomminae</taxon>
        <taxon>Hyalomma</taxon>
    </lineage>
</organism>
<comment type="caution">
    <text evidence="1">The sequence shown here is derived from an EMBL/GenBank/DDBJ whole genome shotgun (WGS) entry which is preliminary data.</text>
</comment>
<protein>
    <submittedName>
        <fullName evidence="1">Uncharacterized protein</fullName>
    </submittedName>
</protein>
<sequence>MVDRTTHRERGASEVAIMAATLRSSFDLVQEGAYAECWRPQQEEQLPTSGCDLPQRRHLAGCSQVKHVRSKCTCGTGAGMVRQATIRQESCAMPLALEGQEWRCVGSPWFPHTWWREPGPWSPPTAPAPRR</sequence>
<dbReference type="Proteomes" id="UP000821845">
    <property type="component" value="Chromosome 11"/>
</dbReference>
<reference evidence="1" key="1">
    <citation type="submission" date="2020-05" db="EMBL/GenBank/DDBJ databases">
        <title>Large-scale comparative analyses of tick genomes elucidate their genetic diversity and vector capacities.</title>
        <authorList>
            <person name="Jia N."/>
            <person name="Wang J."/>
            <person name="Shi W."/>
            <person name="Du L."/>
            <person name="Sun Y."/>
            <person name="Zhan W."/>
            <person name="Jiang J."/>
            <person name="Wang Q."/>
            <person name="Zhang B."/>
            <person name="Ji P."/>
            <person name="Sakyi L.B."/>
            <person name="Cui X."/>
            <person name="Yuan T."/>
            <person name="Jiang B."/>
            <person name="Yang W."/>
            <person name="Lam T.T.-Y."/>
            <person name="Chang Q."/>
            <person name="Ding S."/>
            <person name="Wang X."/>
            <person name="Zhu J."/>
            <person name="Ruan X."/>
            <person name="Zhao L."/>
            <person name="Wei J."/>
            <person name="Que T."/>
            <person name="Du C."/>
            <person name="Cheng J."/>
            <person name="Dai P."/>
            <person name="Han X."/>
            <person name="Huang E."/>
            <person name="Gao Y."/>
            <person name="Liu J."/>
            <person name="Shao H."/>
            <person name="Ye R."/>
            <person name="Li L."/>
            <person name="Wei W."/>
            <person name="Wang X."/>
            <person name="Wang C."/>
            <person name="Yang T."/>
            <person name="Huo Q."/>
            <person name="Li W."/>
            <person name="Guo W."/>
            <person name="Chen H."/>
            <person name="Zhou L."/>
            <person name="Ni X."/>
            <person name="Tian J."/>
            <person name="Zhou Y."/>
            <person name="Sheng Y."/>
            <person name="Liu T."/>
            <person name="Pan Y."/>
            <person name="Xia L."/>
            <person name="Li J."/>
            <person name="Zhao F."/>
            <person name="Cao W."/>
        </authorList>
    </citation>
    <scope>NUCLEOTIDE SEQUENCE</scope>
    <source>
        <strain evidence="1">Hyas-2018</strain>
    </source>
</reference>